<evidence type="ECO:0000256" key="1">
    <source>
        <dbReference type="SAM" id="SignalP"/>
    </source>
</evidence>
<keyword evidence="1" id="KW-0732">Signal</keyword>
<organism evidence="2 3">
    <name type="scientific">Jeongeupia naejangsanensis</name>
    <dbReference type="NCBI Taxonomy" id="613195"/>
    <lineage>
        <taxon>Bacteria</taxon>
        <taxon>Pseudomonadati</taxon>
        <taxon>Pseudomonadota</taxon>
        <taxon>Betaproteobacteria</taxon>
        <taxon>Neisseriales</taxon>
        <taxon>Chitinibacteraceae</taxon>
        <taxon>Jeongeupia</taxon>
    </lineage>
</organism>
<name>A0ABS2BKA1_9NEIS</name>
<reference evidence="2 3" key="1">
    <citation type="submission" date="2021-01" db="EMBL/GenBank/DDBJ databases">
        <title>Draft Genome Sequence and Polyhydroxyalkanoate Biosynthetic Potential of Jeongeupia naejangsanensis Type Strain DSM 24253.</title>
        <authorList>
            <person name="Turrini P."/>
            <person name="Artuso I."/>
            <person name="Lugli G.A."/>
            <person name="Frangipani E."/>
            <person name="Ventura M."/>
            <person name="Visca P."/>
        </authorList>
    </citation>
    <scope>NUCLEOTIDE SEQUENCE [LARGE SCALE GENOMIC DNA]</scope>
    <source>
        <strain evidence="2 3">DSM 24253</strain>
    </source>
</reference>
<comment type="caution">
    <text evidence="2">The sequence shown here is derived from an EMBL/GenBank/DDBJ whole genome shotgun (WGS) entry which is preliminary data.</text>
</comment>
<feature type="signal peptide" evidence="1">
    <location>
        <begin position="1"/>
        <end position="19"/>
    </location>
</feature>
<sequence length="192" mass="20401">MIRFLLAALCCATTLPALAAAPRCERDALTLSSRIDKATAGLKPETVIGPDGSKANHYQSDAGGLIVESSQDGLTSIRYYSKDGKLRYLRGFSASRQGKRIVSHTGRLSWKEDGSRCDGASYVRGKTTKPDAAAVASYQAGWQTLRLANDAGAPVPRTVSAPTPRAVTAPIRVAAPAFVAPGESVSRTPRWR</sequence>
<evidence type="ECO:0000313" key="2">
    <source>
        <dbReference type="EMBL" id="MBM3116021.1"/>
    </source>
</evidence>
<gene>
    <name evidence="2" type="ORF">JMJ54_09265</name>
</gene>
<protein>
    <submittedName>
        <fullName evidence="2">Uncharacterized protein</fullName>
    </submittedName>
</protein>
<evidence type="ECO:0000313" key="3">
    <source>
        <dbReference type="Proteomes" id="UP000809431"/>
    </source>
</evidence>
<keyword evidence="3" id="KW-1185">Reference proteome</keyword>
<dbReference type="Proteomes" id="UP000809431">
    <property type="component" value="Unassembled WGS sequence"/>
</dbReference>
<dbReference type="EMBL" id="JAESND010000003">
    <property type="protein sequence ID" value="MBM3116021.1"/>
    <property type="molecule type" value="Genomic_DNA"/>
</dbReference>
<proteinExistence type="predicted"/>
<feature type="chain" id="PRO_5046542956" evidence="1">
    <location>
        <begin position="20"/>
        <end position="192"/>
    </location>
</feature>
<accession>A0ABS2BKA1</accession>
<dbReference type="RefSeq" id="WP_203538041.1">
    <property type="nucleotide sequence ID" value="NZ_JAESND010000003.1"/>
</dbReference>